<dbReference type="SUPFAM" id="SSF53955">
    <property type="entry name" value="Lysozyme-like"/>
    <property type="match status" value="1"/>
</dbReference>
<proteinExistence type="predicted"/>
<dbReference type="InterPro" id="IPR023346">
    <property type="entry name" value="Lysozyme-like_dom_sf"/>
</dbReference>
<dbReference type="EMBL" id="FXUI01000009">
    <property type="protein sequence ID" value="SMP76193.1"/>
    <property type="molecule type" value="Genomic_DNA"/>
</dbReference>
<evidence type="ECO:0000256" key="1">
    <source>
        <dbReference type="SAM" id="MobiDB-lite"/>
    </source>
</evidence>
<evidence type="ECO:0000313" key="2">
    <source>
        <dbReference type="EMBL" id="SMP76193.1"/>
    </source>
</evidence>
<gene>
    <name evidence="2" type="ORF">SAMN06296065_10971</name>
</gene>
<dbReference type="Proteomes" id="UP001157910">
    <property type="component" value="Unassembled WGS sequence"/>
</dbReference>
<organism evidence="2 3">
    <name type="scientific">Novosphingobium panipatense</name>
    <dbReference type="NCBI Taxonomy" id="428991"/>
    <lineage>
        <taxon>Bacteria</taxon>
        <taxon>Pseudomonadati</taxon>
        <taxon>Pseudomonadota</taxon>
        <taxon>Alphaproteobacteria</taxon>
        <taxon>Sphingomonadales</taxon>
        <taxon>Sphingomonadaceae</taxon>
        <taxon>Novosphingobium</taxon>
    </lineage>
</organism>
<comment type="caution">
    <text evidence="2">The sequence shown here is derived from an EMBL/GenBank/DDBJ whole genome shotgun (WGS) entry which is preliminary data.</text>
</comment>
<name>A0ABY1QNC9_9SPHN</name>
<reference evidence="2 3" key="1">
    <citation type="submission" date="2017-05" db="EMBL/GenBank/DDBJ databases">
        <authorList>
            <person name="Varghese N."/>
            <person name="Submissions S."/>
        </authorList>
    </citation>
    <scope>NUCLEOTIDE SEQUENCE [LARGE SCALE GENOMIC DNA]</scope>
    <source>
        <strain evidence="2 3">SM16</strain>
    </source>
</reference>
<sequence length="315" mass="32763">MIDRTSATAGLSRLDATQKSRLIYDEARSQMAGRLWRAALGSTENADAPASTAAMPEEAHSIGLERLLSLLSTEDASPSPPSGATGENAVEEPSPAPAALRAGDVDGANARYTPMLNDAAARSGIPAAALAAIIDAEAAKGPGGAWQPYSRNPRSSAAGLGQFLNGTWEGEAERAGTWLNGRARENGWLDSDGRVRGDKRGALLALRYDPRASIEAVADYASANVQSLRKAGVPIESGVADIARAAYLGHHLGFGDARRFLAGGLAPDRARKLLGAQVGAAAAERRIAQAGGAVAAHRTWLLGYVGEHIRPERFG</sequence>
<accession>A0ABY1QNC9</accession>
<dbReference type="Gene3D" id="1.10.530.10">
    <property type="match status" value="1"/>
</dbReference>
<feature type="region of interest" description="Disordered" evidence="1">
    <location>
        <begin position="73"/>
        <end position="102"/>
    </location>
</feature>
<protein>
    <recommendedName>
        <fullName evidence="4">Peptidoglycan-binding protein</fullName>
    </recommendedName>
</protein>
<keyword evidence="3" id="KW-1185">Reference proteome</keyword>
<evidence type="ECO:0008006" key="4">
    <source>
        <dbReference type="Google" id="ProtNLM"/>
    </source>
</evidence>
<dbReference type="RefSeq" id="WP_283406699.1">
    <property type="nucleotide sequence ID" value="NZ_FXUI01000009.1"/>
</dbReference>
<evidence type="ECO:0000313" key="3">
    <source>
        <dbReference type="Proteomes" id="UP001157910"/>
    </source>
</evidence>